<sequence length="252" mass="28487">MKDSAIVDLRKDPIISNEVFWVLLDDAGHSNLVYPPNKPRPLFLDERKRSSRTRGFVKHPILADLLRAVARVCSPPPPQPFHRTSPVQLNDDHLPEGPVNAQSPPPEMVYYDSTALAASGASVVFGPVVWYRQHVDEFRVFVEQWRWNTHHRMSYNTWKSLQVQGMVQACQLMPNHLKGDGYAVVQFTNADYAQLFVKEWKQNPLEGYESVVAEIWDGGGMSLGHGTEEQTEPLLATGSGSHQENHPAQIQR</sequence>
<name>A0ACB8Q4D6_9AGAM</name>
<reference evidence="1" key="1">
    <citation type="submission" date="2021-02" db="EMBL/GenBank/DDBJ databases">
        <authorList>
            <consortium name="DOE Joint Genome Institute"/>
            <person name="Ahrendt S."/>
            <person name="Looney B.P."/>
            <person name="Miyauchi S."/>
            <person name="Morin E."/>
            <person name="Drula E."/>
            <person name="Courty P.E."/>
            <person name="Chicoki N."/>
            <person name="Fauchery L."/>
            <person name="Kohler A."/>
            <person name="Kuo A."/>
            <person name="Labutti K."/>
            <person name="Pangilinan J."/>
            <person name="Lipzen A."/>
            <person name="Riley R."/>
            <person name="Andreopoulos W."/>
            <person name="He G."/>
            <person name="Johnson J."/>
            <person name="Barry K.W."/>
            <person name="Grigoriev I.V."/>
            <person name="Nagy L."/>
            <person name="Hibbett D."/>
            <person name="Henrissat B."/>
            <person name="Matheny P.B."/>
            <person name="Labbe J."/>
            <person name="Martin F."/>
        </authorList>
    </citation>
    <scope>NUCLEOTIDE SEQUENCE</scope>
    <source>
        <strain evidence="1">EC-137</strain>
    </source>
</reference>
<evidence type="ECO:0000313" key="1">
    <source>
        <dbReference type="EMBL" id="KAI0026451.1"/>
    </source>
</evidence>
<gene>
    <name evidence="1" type="ORF">K488DRAFT_92560</name>
</gene>
<organism evidence="1 2">
    <name type="scientific">Vararia minispora EC-137</name>
    <dbReference type="NCBI Taxonomy" id="1314806"/>
    <lineage>
        <taxon>Eukaryota</taxon>
        <taxon>Fungi</taxon>
        <taxon>Dikarya</taxon>
        <taxon>Basidiomycota</taxon>
        <taxon>Agaricomycotina</taxon>
        <taxon>Agaricomycetes</taxon>
        <taxon>Russulales</taxon>
        <taxon>Lachnocladiaceae</taxon>
        <taxon>Vararia</taxon>
    </lineage>
</organism>
<reference evidence="1" key="2">
    <citation type="journal article" date="2022" name="New Phytol.">
        <title>Evolutionary transition to the ectomycorrhizal habit in the genomes of a hyperdiverse lineage of mushroom-forming fungi.</title>
        <authorList>
            <person name="Looney B."/>
            <person name="Miyauchi S."/>
            <person name="Morin E."/>
            <person name="Drula E."/>
            <person name="Courty P.E."/>
            <person name="Kohler A."/>
            <person name="Kuo A."/>
            <person name="LaButti K."/>
            <person name="Pangilinan J."/>
            <person name="Lipzen A."/>
            <person name="Riley R."/>
            <person name="Andreopoulos W."/>
            <person name="He G."/>
            <person name="Johnson J."/>
            <person name="Nolan M."/>
            <person name="Tritt A."/>
            <person name="Barry K.W."/>
            <person name="Grigoriev I.V."/>
            <person name="Nagy L.G."/>
            <person name="Hibbett D."/>
            <person name="Henrissat B."/>
            <person name="Matheny P.B."/>
            <person name="Labbe J."/>
            <person name="Martin F.M."/>
        </authorList>
    </citation>
    <scope>NUCLEOTIDE SEQUENCE</scope>
    <source>
        <strain evidence="1">EC-137</strain>
    </source>
</reference>
<comment type="caution">
    <text evidence="1">The sequence shown here is derived from an EMBL/GenBank/DDBJ whole genome shotgun (WGS) entry which is preliminary data.</text>
</comment>
<accession>A0ACB8Q4D6</accession>
<proteinExistence type="predicted"/>
<protein>
    <submittedName>
        <fullName evidence="1">Uncharacterized protein</fullName>
    </submittedName>
</protein>
<keyword evidence="2" id="KW-1185">Reference proteome</keyword>
<dbReference type="EMBL" id="MU274552">
    <property type="protein sequence ID" value="KAI0026451.1"/>
    <property type="molecule type" value="Genomic_DNA"/>
</dbReference>
<evidence type="ECO:0000313" key="2">
    <source>
        <dbReference type="Proteomes" id="UP000814128"/>
    </source>
</evidence>
<dbReference type="Proteomes" id="UP000814128">
    <property type="component" value="Unassembled WGS sequence"/>
</dbReference>